<keyword evidence="4" id="KW-1185">Reference proteome</keyword>
<evidence type="ECO:0000259" key="2">
    <source>
        <dbReference type="Pfam" id="PF13229"/>
    </source>
</evidence>
<evidence type="ECO:0000256" key="1">
    <source>
        <dbReference type="SAM" id="SignalP"/>
    </source>
</evidence>
<dbReference type="Gene3D" id="2.160.20.10">
    <property type="entry name" value="Single-stranded right-handed beta-helix, Pectin lyase-like"/>
    <property type="match status" value="1"/>
</dbReference>
<accession>A0ABQ2QST4</accession>
<proteinExistence type="predicted"/>
<feature type="signal peptide" evidence="1">
    <location>
        <begin position="1"/>
        <end position="37"/>
    </location>
</feature>
<dbReference type="RefSeq" id="WP_189246354.1">
    <property type="nucleotide sequence ID" value="NZ_BMQJ01000004.1"/>
</dbReference>
<dbReference type="SUPFAM" id="SSF51126">
    <property type="entry name" value="Pectin lyase-like"/>
    <property type="match status" value="1"/>
</dbReference>
<comment type="caution">
    <text evidence="3">The sequence shown here is derived from an EMBL/GenBank/DDBJ whole genome shotgun (WGS) entry which is preliminary data.</text>
</comment>
<name>A0ABQ2QST4_9ACTN</name>
<dbReference type="EMBL" id="BMQJ01000004">
    <property type="protein sequence ID" value="GGP91819.1"/>
    <property type="molecule type" value="Genomic_DNA"/>
</dbReference>
<protein>
    <recommendedName>
        <fullName evidence="2">Right handed beta helix domain-containing protein</fullName>
    </recommendedName>
</protein>
<feature type="chain" id="PRO_5045873470" description="Right handed beta helix domain-containing protein" evidence="1">
    <location>
        <begin position="38"/>
        <end position="379"/>
    </location>
</feature>
<keyword evidence="1" id="KW-0732">Signal</keyword>
<organism evidence="3 4">
    <name type="scientific">Streptosporangium pseudovulgare</name>
    <dbReference type="NCBI Taxonomy" id="35765"/>
    <lineage>
        <taxon>Bacteria</taxon>
        <taxon>Bacillati</taxon>
        <taxon>Actinomycetota</taxon>
        <taxon>Actinomycetes</taxon>
        <taxon>Streptosporangiales</taxon>
        <taxon>Streptosporangiaceae</taxon>
        <taxon>Streptosporangium</taxon>
    </lineage>
</organism>
<dbReference type="InterPro" id="IPR039448">
    <property type="entry name" value="Beta_helix"/>
</dbReference>
<feature type="domain" description="Right handed beta helix" evidence="2">
    <location>
        <begin position="214"/>
        <end position="354"/>
    </location>
</feature>
<reference evidence="4" key="1">
    <citation type="journal article" date="2019" name="Int. J. Syst. Evol. Microbiol.">
        <title>The Global Catalogue of Microorganisms (GCM) 10K type strain sequencing project: providing services to taxonomists for standard genome sequencing and annotation.</title>
        <authorList>
            <consortium name="The Broad Institute Genomics Platform"/>
            <consortium name="The Broad Institute Genome Sequencing Center for Infectious Disease"/>
            <person name="Wu L."/>
            <person name="Ma J."/>
        </authorList>
    </citation>
    <scope>NUCLEOTIDE SEQUENCE [LARGE SCALE GENOMIC DNA]</scope>
    <source>
        <strain evidence="4">JCM 3115</strain>
    </source>
</reference>
<sequence length="379" mass="39932">MTGNHAGRTGARRLRTAAGILAFVLVAALTQAVPAEAAVLKCGDSIVSGRPLTVTLDNDLNCPSGYALTMNSDNAFLVTLDLAGHTVAGGILVYTPSRVLVKNGRLSGLTASESTTVTLTDVRGVKLTVRNRATVTANGTPSTCEIDSIHLTQARLTADDCTLHGGTFYQGVPTVRSSVVSNGSLSFTESSDGLFTGNVFDNAPVSVGWESVDFTFRNNVFKNAGTALVMGGISRGPWSSGTVENNEFNDNSIGMRAGPYFDTMTVRNNTFARNTTVGLYIDNRVTPRQSYPVSDNVFLDNGQAPSGATDRWGNPLQGGLHVVNSSEENGPPYSPRITLTRNTGSGNADYLIWAPSRDVIDGGGNQGPCKPGDVDLICF</sequence>
<evidence type="ECO:0000313" key="4">
    <source>
        <dbReference type="Proteomes" id="UP000611554"/>
    </source>
</evidence>
<gene>
    <name evidence="3" type="ORF">GCM10010140_21970</name>
</gene>
<dbReference type="Pfam" id="PF13229">
    <property type="entry name" value="Beta_helix"/>
    <property type="match status" value="1"/>
</dbReference>
<dbReference type="SMART" id="SM00710">
    <property type="entry name" value="PbH1"/>
    <property type="match status" value="4"/>
</dbReference>
<dbReference type="InterPro" id="IPR011050">
    <property type="entry name" value="Pectin_lyase_fold/virulence"/>
</dbReference>
<dbReference type="InterPro" id="IPR012334">
    <property type="entry name" value="Pectin_lyas_fold"/>
</dbReference>
<dbReference type="InterPro" id="IPR006626">
    <property type="entry name" value="PbH1"/>
</dbReference>
<dbReference type="Proteomes" id="UP000611554">
    <property type="component" value="Unassembled WGS sequence"/>
</dbReference>
<evidence type="ECO:0000313" key="3">
    <source>
        <dbReference type="EMBL" id="GGP91819.1"/>
    </source>
</evidence>